<dbReference type="EC" id="3.1.1.23" evidence="3"/>
<evidence type="ECO:0000256" key="4">
    <source>
        <dbReference type="ARBA" id="ARBA00071261"/>
    </source>
</evidence>
<evidence type="ECO:0000313" key="7">
    <source>
        <dbReference type="Proteomes" id="UP000005615"/>
    </source>
</evidence>
<evidence type="ECO:0000313" key="6">
    <source>
        <dbReference type="EMBL" id="EGG30762.1"/>
    </source>
</evidence>
<dbReference type="EMBL" id="AEIG01000006">
    <property type="protein sequence ID" value="EGG30762.1"/>
    <property type="molecule type" value="Genomic_DNA"/>
</dbReference>
<evidence type="ECO:0000256" key="3">
    <source>
        <dbReference type="ARBA" id="ARBA00013254"/>
    </source>
</evidence>
<dbReference type="Pfam" id="PF12146">
    <property type="entry name" value="Hydrolase_4"/>
    <property type="match status" value="1"/>
</dbReference>
<protein>
    <recommendedName>
        <fullName evidence="4">Monoacylglycerol lipase</fullName>
        <ecNumber evidence="3">3.1.1.23</ecNumber>
    </recommendedName>
</protein>
<keyword evidence="7" id="KW-1185">Reference proteome</keyword>
<dbReference type="FunFam" id="3.40.50.1820:FF:000117">
    <property type="entry name" value="Monoglyceride lipase, putative"/>
    <property type="match status" value="1"/>
</dbReference>
<evidence type="ECO:0000256" key="1">
    <source>
        <dbReference type="ARBA" id="ARBA00001613"/>
    </source>
</evidence>
<dbReference type="eggNOG" id="COG2267">
    <property type="taxonomic scope" value="Bacteria"/>
</dbReference>
<dbReference type="PANTHER" id="PTHR11614">
    <property type="entry name" value="PHOSPHOLIPASE-RELATED"/>
    <property type="match status" value="1"/>
</dbReference>
<dbReference type="RefSeq" id="WP_009574571.1">
    <property type="nucleotide sequence ID" value="NZ_AEIG01000006.1"/>
</dbReference>
<dbReference type="InterPro" id="IPR022742">
    <property type="entry name" value="Hydrolase_4"/>
</dbReference>
<accession>F3KYT9</accession>
<comment type="catalytic activity">
    <reaction evidence="1">
        <text>Hydrolyzes glycerol monoesters of long-chain fatty acids.</text>
        <dbReference type="EC" id="3.1.1.23"/>
    </reaction>
</comment>
<comment type="similarity">
    <text evidence="2">Belongs to the AB hydrolase superfamily.</text>
</comment>
<dbReference type="AlphaFoldDB" id="F3KYT9"/>
<dbReference type="GO" id="GO:0047372">
    <property type="term" value="F:monoacylglycerol lipase activity"/>
    <property type="evidence" value="ECO:0007669"/>
    <property type="project" value="UniProtKB-EC"/>
</dbReference>
<evidence type="ECO:0000256" key="2">
    <source>
        <dbReference type="ARBA" id="ARBA00008645"/>
    </source>
</evidence>
<proteinExistence type="inferred from homology"/>
<evidence type="ECO:0000259" key="5">
    <source>
        <dbReference type="Pfam" id="PF12146"/>
    </source>
</evidence>
<dbReference type="STRING" id="2518989.IMCC3088_2343"/>
<dbReference type="SUPFAM" id="SSF53474">
    <property type="entry name" value="alpha/beta-Hydrolases"/>
    <property type="match status" value="1"/>
</dbReference>
<sequence>MHAGALEQSFEDGIFWRHWPVAEAQRVVVLVHGLGEHSGRYEELAEFFNARATAVVALDHKGHGLSPGVRCHIDKFTDFLEPLARLCTEAEQLYPNVPKVLLGHSLGGLIAAAFLLEHQNLFQSAVLSGPALGIDPAPPIWQQKITQVISTLLPKLGVMQLDAGQISRSADVVAAYQADPLVHNGKISARLVTELFATLTLVNENAAKITLPIKIFHGESDVMTSPKLSQAFVGKVGSAMAEYQGYAGLYHEIFNEPERAQVMQDVQTFIEQAAAA</sequence>
<dbReference type="Proteomes" id="UP000005615">
    <property type="component" value="Unassembled WGS sequence"/>
</dbReference>
<dbReference type="InterPro" id="IPR051044">
    <property type="entry name" value="MAG_DAG_Lipase"/>
</dbReference>
<dbReference type="OrthoDB" id="5614837at2"/>
<reference evidence="6 7" key="1">
    <citation type="journal article" date="2011" name="J. Bacteriol.">
        <title>Genome sequence of strain IMCC3088, a proteorhodopsin-containing marine bacterium belonging to the OM60/NOR5 clade.</title>
        <authorList>
            <person name="Jang Y."/>
            <person name="Oh H.M."/>
            <person name="Kang I."/>
            <person name="Lee K."/>
            <person name="Yang S.J."/>
            <person name="Cho J.C."/>
        </authorList>
    </citation>
    <scope>NUCLEOTIDE SEQUENCE [LARGE SCALE GENOMIC DNA]</scope>
    <source>
        <strain evidence="6 7">IMCC3088</strain>
    </source>
</reference>
<gene>
    <name evidence="6" type="ORF">IMCC3088_2343</name>
</gene>
<name>F3KYT9_9GAMM</name>
<feature type="domain" description="Serine aminopeptidase S33" evidence="5">
    <location>
        <begin position="23"/>
        <end position="258"/>
    </location>
</feature>
<dbReference type="InterPro" id="IPR029058">
    <property type="entry name" value="AB_hydrolase_fold"/>
</dbReference>
<organism evidence="6 7">
    <name type="scientific">Aequoribacter fuscus</name>
    <dbReference type="NCBI Taxonomy" id="2518989"/>
    <lineage>
        <taxon>Bacteria</taxon>
        <taxon>Pseudomonadati</taxon>
        <taxon>Pseudomonadota</taxon>
        <taxon>Gammaproteobacteria</taxon>
        <taxon>Cellvibrionales</taxon>
        <taxon>Halieaceae</taxon>
        <taxon>Aequoribacter</taxon>
    </lineage>
</organism>
<dbReference type="Gene3D" id="3.40.50.1820">
    <property type="entry name" value="alpha/beta hydrolase"/>
    <property type="match status" value="1"/>
</dbReference>
<comment type="caution">
    <text evidence="6">The sequence shown here is derived from an EMBL/GenBank/DDBJ whole genome shotgun (WGS) entry which is preliminary data.</text>
</comment>